<name>A0A9D7AIZ0_9GAMM</name>
<evidence type="ECO:0000256" key="1">
    <source>
        <dbReference type="SAM" id="Phobius"/>
    </source>
</evidence>
<organism evidence="3 4">
    <name type="scientific">Limnobaculum xujianqingii</name>
    <dbReference type="NCBI Taxonomy" id="2738837"/>
    <lineage>
        <taxon>Bacteria</taxon>
        <taxon>Pseudomonadati</taxon>
        <taxon>Pseudomonadota</taxon>
        <taxon>Gammaproteobacteria</taxon>
        <taxon>Enterobacterales</taxon>
        <taxon>Budviciaceae</taxon>
        <taxon>Limnobaculum</taxon>
    </lineage>
</organism>
<dbReference type="AlphaFoldDB" id="A0A9D7AIZ0"/>
<dbReference type="EMBL" id="JADRCP010000002">
    <property type="protein sequence ID" value="MBK5176878.1"/>
    <property type="molecule type" value="Genomic_DNA"/>
</dbReference>
<keyword evidence="1" id="KW-1133">Transmembrane helix</keyword>
<accession>A0A9D7AIZ0</accession>
<keyword evidence="1" id="KW-0812">Transmembrane</keyword>
<evidence type="ECO:0000313" key="3">
    <source>
        <dbReference type="EMBL" id="MBK5176878.1"/>
    </source>
</evidence>
<keyword evidence="5" id="KW-1185">Reference proteome</keyword>
<proteinExistence type="predicted"/>
<dbReference type="Proteomes" id="UP001296969">
    <property type="component" value="Unassembled WGS sequence"/>
</dbReference>
<evidence type="ECO:0000313" key="4">
    <source>
        <dbReference type="Proteomes" id="UP000807542"/>
    </source>
</evidence>
<feature type="transmembrane region" description="Helical" evidence="1">
    <location>
        <begin position="44"/>
        <end position="66"/>
    </location>
</feature>
<dbReference type="RefSeq" id="WP_228398264.1">
    <property type="nucleotide sequence ID" value="NZ_JADRCQ010000002.1"/>
</dbReference>
<comment type="caution">
    <text evidence="3">The sequence shown here is derived from an EMBL/GenBank/DDBJ whole genome shotgun (WGS) entry which is preliminary data.</text>
</comment>
<keyword evidence="1" id="KW-0472">Membrane</keyword>
<feature type="transmembrane region" description="Helical" evidence="1">
    <location>
        <begin position="206"/>
        <end position="225"/>
    </location>
</feature>
<feature type="transmembrane region" description="Helical" evidence="1">
    <location>
        <begin position="175"/>
        <end position="194"/>
    </location>
</feature>
<dbReference type="Proteomes" id="UP000807542">
    <property type="component" value="Unassembled WGS sequence"/>
</dbReference>
<sequence length="312" mass="36166">MKFSYSTRFKSSIKVLFLLCVALLTPIQFFFISALFMLDKLRPPLLWLLLILGCVVLLSVPILALWHGYRKLAGERFSLIVTNQGIEFNFFEIGRPFCASWNEIESIERKDKSIRIIPHALSGKKKKPLNLFDQFNYALDQIYETLLQAKQGQLREEPVESFRKIVNQSYQKRTLFYHYSVIAITFLLLASLMITELVLKSGGYSWIFTGLIVVLMLSFIISARFDSKTFSELTLNDSHLIIECVAFRSMRRKRFANIAIPIADIDIFNTDNRMLVIKAKSENYSFTPVEFSKTDRLYLQDNLFNKLAFATL</sequence>
<protein>
    <submittedName>
        <fullName evidence="3">Uncharacterized protein</fullName>
    </submittedName>
</protein>
<evidence type="ECO:0000313" key="5">
    <source>
        <dbReference type="Proteomes" id="UP001296969"/>
    </source>
</evidence>
<feature type="transmembrane region" description="Helical" evidence="1">
    <location>
        <begin position="12"/>
        <end position="38"/>
    </location>
</feature>
<evidence type="ECO:0000313" key="2">
    <source>
        <dbReference type="EMBL" id="MBK5073391.1"/>
    </source>
</evidence>
<dbReference type="EMBL" id="JADRCQ010000002">
    <property type="protein sequence ID" value="MBK5073391.1"/>
    <property type="molecule type" value="Genomic_DNA"/>
</dbReference>
<gene>
    <name evidence="3" type="ORF">I2492_11155</name>
    <name evidence="2" type="ORF">I2493_10230</name>
</gene>
<reference evidence="3 5" key="1">
    <citation type="submission" date="2020-11" db="EMBL/GenBank/DDBJ databases">
        <title>Insectihabitans protaetiae gen. nov. sp. nov. and Insectihabitans allomyrinae sp. nov., isolated from larvae of Protaetia brevitarsis seulensis and Allomyrina dichotoma, respectively.</title>
        <authorList>
            <person name="Lee S.D."/>
            <person name="Byeon Y.-S."/>
            <person name="Kim S.-M."/>
            <person name="Yang H.L."/>
            <person name="Kim I.S."/>
        </authorList>
    </citation>
    <scope>NUCLEOTIDE SEQUENCE</scope>
    <source>
        <strain evidence="3">CWB-B4</strain>
        <strain evidence="2 5">CWB-B43</strain>
    </source>
</reference>